<evidence type="ECO:0000256" key="1">
    <source>
        <dbReference type="SAM" id="MobiDB-lite"/>
    </source>
</evidence>
<feature type="transmembrane region" description="Helical" evidence="2">
    <location>
        <begin position="486"/>
        <end position="505"/>
    </location>
</feature>
<evidence type="ECO:0000313" key="4">
    <source>
        <dbReference type="Proteomes" id="UP001432075"/>
    </source>
</evidence>
<accession>A0ABZ1RTQ6</accession>
<organism evidence="3 4">
    <name type="scientific">Streptomyces goshikiensis</name>
    <dbReference type="NCBI Taxonomy" id="1942"/>
    <lineage>
        <taxon>Bacteria</taxon>
        <taxon>Bacillati</taxon>
        <taxon>Actinomycetota</taxon>
        <taxon>Actinomycetes</taxon>
        <taxon>Kitasatosporales</taxon>
        <taxon>Streptomycetaceae</taxon>
        <taxon>Streptomyces</taxon>
    </lineage>
</organism>
<evidence type="ECO:0008006" key="5">
    <source>
        <dbReference type="Google" id="ProtNLM"/>
    </source>
</evidence>
<feature type="region of interest" description="Disordered" evidence="1">
    <location>
        <begin position="1"/>
        <end position="29"/>
    </location>
</feature>
<feature type="transmembrane region" description="Helical" evidence="2">
    <location>
        <begin position="889"/>
        <end position="910"/>
    </location>
</feature>
<feature type="transmembrane region" description="Helical" evidence="2">
    <location>
        <begin position="835"/>
        <end position="864"/>
    </location>
</feature>
<evidence type="ECO:0000313" key="3">
    <source>
        <dbReference type="EMBL" id="WUO49928.1"/>
    </source>
</evidence>
<gene>
    <name evidence="3" type="ORF">OHU17_31115</name>
</gene>
<name>A0ABZ1RTQ6_9ACTN</name>
<evidence type="ECO:0000256" key="2">
    <source>
        <dbReference type="SAM" id="Phobius"/>
    </source>
</evidence>
<dbReference type="Proteomes" id="UP001432075">
    <property type="component" value="Chromosome"/>
</dbReference>
<keyword evidence="2" id="KW-0472">Membrane</keyword>
<proteinExistence type="predicted"/>
<keyword evidence="2" id="KW-0812">Transmembrane</keyword>
<dbReference type="RefSeq" id="WP_328776956.1">
    <property type="nucleotide sequence ID" value="NZ_CP108057.1"/>
</dbReference>
<feature type="transmembrane region" description="Helical" evidence="2">
    <location>
        <begin position="454"/>
        <end position="471"/>
    </location>
</feature>
<keyword evidence="4" id="KW-1185">Reference proteome</keyword>
<feature type="compositionally biased region" description="Pro residues" evidence="1">
    <location>
        <begin position="1"/>
        <end position="21"/>
    </location>
</feature>
<feature type="transmembrane region" description="Helical" evidence="2">
    <location>
        <begin position="544"/>
        <end position="567"/>
    </location>
</feature>
<dbReference type="EMBL" id="CP108057">
    <property type="protein sequence ID" value="WUO49928.1"/>
    <property type="molecule type" value="Genomic_DNA"/>
</dbReference>
<dbReference type="PANTHER" id="PTHR30572:SF4">
    <property type="entry name" value="ABC TRANSPORTER PERMEASE YTRF"/>
    <property type="match status" value="1"/>
</dbReference>
<feature type="transmembrane region" description="Helical" evidence="2">
    <location>
        <begin position="419"/>
        <end position="442"/>
    </location>
</feature>
<feature type="transmembrane region" description="Helical" evidence="2">
    <location>
        <begin position="40"/>
        <end position="58"/>
    </location>
</feature>
<feature type="transmembrane region" description="Helical" evidence="2">
    <location>
        <begin position="341"/>
        <end position="362"/>
    </location>
</feature>
<feature type="transmembrane region" description="Helical" evidence="2">
    <location>
        <begin position="383"/>
        <end position="407"/>
    </location>
</feature>
<feature type="transmembrane region" description="Helical" evidence="2">
    <location>
        <begin position="790"/>
        <end position="814"/>
    </location>
</feature>
<protein>
    <recommendedName>
        <fullName evidence="5">ABC transport system permease protein</fullName>
    </recommendedName>
</protein>
<keyword evidence="2" id="KW-1133">Transmembrane helix</keyword>
<dbReference type="PANTHER" id="PTHR30572">
    <property type="entry name" value="MEMBRANE COMPONENT OF TRANSPORTER-RELATED"/>
    <property type="match status" value="1"/>
</dbReference>
<dbReference type="InterPro" id="IPR050250">
    <property type="entry name" value="Macrolide_Exporter_MacB"/>
</dbReference>
<sequence length="926" mass="94256">MTTPPPGPPPGTVPPPGPVPPRRTRPTPWVRTRLRATPTASLLAAALAFVAVLLAAGLPRALDRGADQALRDYLTDKGPTAASLYATAGPRPAGRSAGELDSVLDVLRARTGDGFGLVPGAEVHGSLGLKTRSLTNPELPQPEAVPVALGLGYLKQAPEHTRLAAGRWPDGAAPGKPVEVALSHRAAETLNVRVGTVLNAAPSVTGAASAEVVGLYEAADEADPYWGDLPCVTHACLRVYPAKLPKNYWQTFALVGAGGLERLVQWGGGATDFWRLPVDTGSLHVHELPETRRQVAAYVSGPTATQLMQDSNRNDLRISSRLPALFEEAEARRQAAAPLTAIGPAGVAGVALVVFCLAAALTGDRRETELVLLLARGGSRPEILRRLLGESAVTVLPGALLATALAVSLLPTPRLAPALLAAAATTLFALLAFPVRALVLLSPRRGRPAARRRLVGELLVFAATAAAVYEVRSRGIAPAGQGVDPLLIAAPLLLALSGGLLLARIQPPLMGALARSAGRGSGVIGFLGLARAARGTGGRGRPSVLPLVALLLAVTTAGFGANVLTAVDGSRAQAARQSVGGDARIAAAAGDSLPPALTEAATALSGVRTGLPVWTDSEAFLFGAGGQGSPRITVVVADPVAYAELARAVGRGQFDPGLLAGGAAAANAPVPALFSKDLAAKATEDGYRLRLGGGEELRARPVGEFDGTPALPGAGAATIVLPAGPVLAHVSRAAKPNLWFGLGPVADARLRALVRETVPAAVAERLLIQTSEATAAELGRDPLQAAAGRIFWGSVAASAVFALLALLITLARAAPERAASLARLRTMGLRPRQGIALILAEALPQAVAAACGGGLLAAAAVALLGPAVDLSALVGTAVPTGLRVLPRPLTTQTLALAALAVLAVLAEAAISGRRQITTELRAGDSR</sequence>
<reference evidence="3" key="1">
    <citation type="submission" date="2022-10" db="EMBL/GenBank/DDBJ databases">
        <title>The complete genomes of actinobacterial strains from the NBC collection.</title>
        <authorList>
            <person name="Joergensen T.S."/>
            <person name="Alvarez Arevalo M."/>
            <person name="Sterndorff E.B."/>
            <person name="Faurdal D."/>
            <person name="Vuksanovic O."/>
            <person name="Mourched A.-S."/>
            <person name="Charusanti P."/>
            <person name="Shaw S."/>
            <person name="Blin K."/>
            <person name="Weber T."/>
        </authorList>
    </citation>
    <scope>NUCLEOTIDE SEQUENCE</scope>
    <source>
        <strain evidence="3">NBC_00283</strain>
    </source>
</reference>